<sequence length="467" mass="52944">MPDPNYMPSKQAQDDFVRWMSEYYELDLSFLQVPDVLIRFSNKDNPYWQYWEQNVWTPAHPQEPAPDPVESYQPEPFPDLPGQFAQHLPEKMGDIPINYTAIATTSVKTLGIDPVTGAEIEVSKPLTIYAAVPSLDQINDKTLGEVYKNIYGVFSDGSLYQEGRPLSNDELQDYAGYDPLKKSLTPEGKAILAEDISYAAMTEWVQKNVQKDITPDMETYIKEQAANWGKGIMPNLGVFGKDIEKMTAAWDIAHPEEREKRRIEQLKEKFPGEAAKWEAQQQEALFSRFDKPEEQFATEVDKLNNTLEDFQQSYDKYKPMQEQLGADAESQYANTIINLYENAQNMLRQIKGKGTITTTGYTEAGQKMTGERPAMIGQFDPLQSKRLGEISGEFGVNPNKIVGLGQRYAGNMDSPEFATLTQDQRAKLGQVKDIVTSETAGDEQQSDWNNLVKKAKAVNYPQRKVRL</sequence>
<proteinExistence type="predicted"/>
<evidence type="ECO:0000313" key="1">
    <source>
        <dbReference type="EMBL" id="QJA77316.1"/>
    </source>
</evidence>
<gene>
    <name evidence="1" type="ORF">MM415A01327_0013</name>
</gene>
<dbReference type="EMBL" id="MT142276">
    <property type="protein sequence ID" value="QJA77316.1"/>
    <property type="molecule type" value="Genomic_DNA"/>
</dbReference>
<protein>
    <submittedName>
        <fullName evidence="1">Uncharacterized protein</fullName>
    </submittedName>
</protein>
<reference evidence="1" key="1">
    <citation type="submission" date="2020-03" db="EMBL/GenBank/DDBJ databases">
        <title>The deep terrestrial virosphere.</title>
        <authorList>
            <person name="Holmfeldt K."/>
            <person name="Nilsson E."/>
            <person name="Simone D."/>
            <person name="Lopez-Fernandez M."/>
            <person name="Wu X."/>
            <person name="de Brujin I."/>
            <person name="Lundin D."/>
            <person name="Andersson A."/>
            <person name="Bertilsson S."/>
            <person name="Dopson M."/>
        </authorList>
    </citation>
    <scope>NUCLEOTIDE SEQUENCE</scope>
    <source>
        <strain evidence="1">MM415A01327</strain>
    </source>
</reference>
<accession>A0A6M3K4G1</accession>
<dbReference type="AlphaFoldDB" id="A0A6M3K4G1"/>
<name>A0A6M3K4G1_9ZZZZ</name>
<organism evidence="1">
    <name type="scientific">viral metagenome</name>
    <dbReference type="NCBI Taxonomy" id="1070528"/>
    <lineage>
        <taxon>unclassified sequences</taxon>
        <taxon>metagenomes</taxon>
        <taxon>organismal metagenomes</taxon>
    </lineage>
</organism>